<evidence type="ECO:0000313" key="4">
    <source>
        <dbReference type="Proteomes" id="UP001178507"/>
    </source>
</evidence>
<evidence type="ECO:0000313" key="3">
    <source>
        <dbReference type="EMBL" id="CAJ1373114.1"/>
    </source>
</evidence>
<protein>
    <submittedName>
        <fullName evidence="3">Uncharacterized protein</fullName>
    </submittedName>
</protein>
<feature type="region of interest" description="Disordered" evidence="1">
    <location>
        <begin position="1"/>
        <end position="52"/>
    </location>
</feature>
<sequence>MSSRALAVKASKISGVSSSGTKSRRTTTRKGTNDSGFGDGSKASSSVEDYHVNREGHNASDKFIVGVIGATLMIVQVVVLIAGLTSWLKVVNTELVEELRKAGIDNA</sequence>
<keyword evidence="2" id="KW-0812">Transmembrane</keyword>
<name>A0AA36HPV1_9DINO</name>
<evidence type="ECO:0000256" key="2">
    <source>
        <dbReference type="SAM" id="Phobius"/>
    </source>
</evidence>
<dbReference type="EMBL" id="CAUJNA010000175">
    <property type="protein sequence ID" value="CAJ1373114.1"/>
    <property type="molecule type" value="Genomic_DNA"/>
</dbReference>
<dbReference type="AlphaFoldDB" id="A0AA36HPV1"/>
<gene>
    <name evidence="3" type="ORF">EVOR1521_LOCUS3026</name>
</gene>
<organism evidence="3 4">
    <name type="scientific">Effrenium voratum</name>
    <dbReference type="NCBI Taxonomy" id="2562239"/>
    <lineage>
        <taxon>Eukaryota</taxon>
        <taxon>Sar</taxon>
        <taxon>Alveolata</taxon>
        <taxon>Dinophyceae</taxon>
        <taxon>Suessiales</taxon>
        <taxon>Symbiodiniaceae</taxon>
        <taxon>Effrenium</taxon>
    </lineage>
</organism>
<dbReference type="Proteomes" id="UP001178507">
    <property type="component" value="Unassembled WGS sequence"/>
</dbReference>
<feature type="transmembrane region" description="Helical" evidence="2">
    <location>
        <begin position="63"/>
        <end position="88"/>
    </location>
</feature>
<keyword evidence="2" id="KW-1133">Transmembrane helix</keyword>
<evidence type="ECO:0000256" key="1">
    <source>
        <dbReference type="SAM" id="MobiDB-lite"/>
    </source>
</evidence>
<proteinExistence type="predicted"/>
<feature type="compositionally biased region" description="Low complexity" evidence="1">
    <location>
        <begin position="11"/>
        <end position="21"/>
    </location>
</feature>
<reference evidence="3" key="1">
    <citation type="submission" date="2023-08" db="EMBL/GenBank/DDBJ databases">
        <authorList>
            <person name="Chen Y."/>
            <person name="Shah S."/>
            <person name="Dougan E. K."/>
            <person name="Thang M."/>
            <person name="Chan C."/>
        </authorList>
    </citation>
    <scope>NUCLEOTIDE SEQUENCE</scope>
</reference>
<accession>A0AA36HPV1</accession>
<keyword evidence="2" id="KW-0472">Membrane</keyword>
<keyword evidence="4" id="KW-1185">Reference proteome</keyword>
<comment type="caution">
    <text evidence="3">The sequence shown here is derived from an EMBL/GenBank/DDBJ whole genome shotgun (WGS) entry which is preliminary data.</text>
</comment>